<dbReference type="GO" id="GO:0005524">
    <property type="term" value="F:ATP binding"/>
    <property type="evidence" value="ECO:0007669"/>
    <property type="project" value="UniProtKB-KW"/>
</dbReference>
<dbReference type="InterPro" id="IPR015865">
    <property type="entry name" value="Riboflavin_kinase_bac/euk"/>
</dbReference>
<gene>
    <name evidence="9" type="ORF">BTO30_11800</name>
</gene>
<dbReference type="STRING" id="1714264.BTO30_11800"/>
<reference evidence="9 10" key="1">
    <citation type="submission" date="2016-12" db="EMBL/GenBank/DDBJ databases">
        <title>Domibacillus antri genome sequencing.</title>
        <authorList>
            <person name="Verma A."/>
            <person name="Krishnamurthi S."/>
        </authorList>
    </citation>
    <scope>NUCLEOTIDE SEQUENCE [LARGE SCALE GENOMIC DNA]</scope>
    <source>
        <strain evidence="9 10">XD80</strain>
    </source>
</reference>
<dbReference type="InterPro" id="IPR023468">
    <property type="entry name" value="Riboflavin_kinase"/>
</dbReference>
<evidence type="ECO:0000313" key="10">
    <source>
        <dbReference type="Proteomes" id="UP000185568"/>
    </source>
</evidence>
<evidence type="ECO:0000256" key="3">
    <source>
        <dbReference type="ARBA" id="ARBA00022643"/>
    </source>
</evidence>
<keyword evidence="2" id="KW-0285">Flavoprotein</keyword>
<dbReference type="GO" id="GO:0009398">
    <property type="term" value="P:FMN biosynthetic process"/>
    <property type="evidence" value="ECO:0007669"/>
    <property type="project" value="TreeGrafter"/>
</dbReference>
<evidence type="ECO:0000259" key="8">
    <source>
        <dbReference type="SMART" id="SM00904"/>
    </source>
</evidence>
<evidence type="ECO:0000256" key="5">
    <source>
        <dbReference type="ARBA" id="ARBA00022741"/>
    </source>
</evidence>
<dbReference type="GO" id="GO:0009231">
    <property type="term" value="P:riboflavin biosynthetic process"/>
    <property type="evidence" value="ECO:0007669"/>
    <property type="project" value="InterPro"/>
</dbReference>
<feature type="domain" description="Riboflavin kinase" evidence="8">
    <location>
        <begin position="1"/>
        <end position="126"/>
    </location>
</feature>
<proteinExistence type="predicted"/>
<evidence type="ECO:0000256" key="6">
    <source>
        <dbReference type="ARBA" id="ARBA00022840"/>
    </source>
</evidence>
<dbReference type="Proteomes" id="UP000185568">
    <property type="component" value="Unassembled WGS sequence"/>
</dbReference>
<dbReference type="SMART" id="SM00904">
    <property type="entry name" value="Flavokinase"/>
    <property type="match status" value="1"/>
</dbReference>
<dbReference type="InterPro" id="IPR023465">
    <property type="entry name" value="Riboflavin_kinase_dom_sf"/>
</dbReference>
<dbReference type="EMBL" id="MSDU01000026">
    <property type="protein sequence ID" value="OLN22008.1"/>
    <property type="molecule type" value="Genomic_DNA"/>
</dbReference>
<dbReference type="GO" id="GO:0008531">
    <property type="term" value="F:riboflavin kinase activity"/>
    <property type="evidence" value="ECO:0007669"/>
    <property type="project" value="UniProtKB-EC"/>
</dbReference>
<organism evidence="9 10">
    <name type="scientific">Domibacillus antri</name>
    <dbReference type="NCBI Taxonomy" id="1714264"/>
    <lineage>
        <taxon>Bacteria</taxon>
        <taxon>Bacillati</taxon>
        <taxon>Bacillota</taxon>
        <taxon>Bacilli</taxon>
        <taxon>Bacillales</taxon>
        <taxon>Bacillaceae</taxon>
        <taxon>Domibacillus</taxon>
    </lineage>
</organism>
<dbReference type="RefSeq" id="WP_075398935.1">
    <property type="nucleotide sequence ID" value="NZ_MSDU01000026.1"/>
</dbReference>
<comment type="caution">
    <text evidence="9">The sequence shown here is derived from an EMBL/GenBank/DDBJ whole genome shotgun (WGS) entry which is preliminary data.</text>
</comment>
<evidence type="ECO:0000256" key="4">
    <source>
        <dbReference type="ARBA" id="ARBA00022679"/>
    </source>
</evidence>
<evidence type="ECO:0000256" key="1">
    <source>
        <dbReference type="ARBA" id="ARBA00012105"/>
    </source>
</evidence>
<accession>A0A1Q8Q3V3</accession>
<evidence type="ECO:0000313" key="9">
    <source>
        <dbReference type="EMBL" id="OLN22008.1"/>
    </source>
</evidence>
<dbReference type="SUPFAM" id="SSF82114">
    <property type="entry name" value="Riboflavin kinase-like"/>
    <property type="match status" value="1"/>
</dbReference>
<dbReference type="PANTHER" id="PTHR22749">
    <property type="entry name" value="RIBOFLAVIN KINASE/FMN ADENYLYLTRANSFERASE"/>
    <property type="match status" value="1"/>
</dbReference>
<evidence type="ECO:0000256" key="2">
    <source>
        <dbReference type="ARBA" id="ARBA00022630"/>
    </source>
</evidence>
<keyword evidence="6" id="KW-0067">ATP-binding</keyword>
<keyword evidence="10" id="KW-1185">Reference proteome</keyword>
<dbReference type="EC" id="2.7.1.26" evidence="1"/>
<evidence type="ECO:0000256" key="7">
    <source>
        <dbReference type="ARBA" id="ARBA00047880"/>
    </source>
</evidence>
<sequence length="138" mass="15979">MTFTGLVVHGRKLGRTIQLPTANLDFIEPLVTMPKGVYAVSVYHKEKTYIGVMNVGNRPTIKELQLSKNTERSIEVHILDFDQDIYGEYLTVELITYLRVEKKFSNLDELKQQISRDTQMTRDLFLTLNNEEQKTISL</sequence>
<dbReference type="AlphaFoldDB" id="A0A1Q8Q3V3"/>
<keyword evidence="5" id="KW-0547">Nucleotide-binding</keyword>
<dbReference type="Gene3D" id="2.40.30.30">
    <property type="entry name" value="Riboflavin kinase-like"/>
    <property type="match status" value="1"/>
</dbReference>
<keyword evidence="4" id="KW-0808">Transferase</keyword>
<protein>
    <recommendedName>
        <fullName evidence="1">riboflavin kinase</fullName>
        <ecNumber evidence="1">2.7.1.26</ecNumber>
    </recommendedName>
</protein>
<comment type="catalytic activity">
    <reaction evidence="7">
        <text>riboflavin + ATP = FMN + ADP + H(+)</text>
        <dbReference type="Rhea" id="RHEA:14357"/>
        <dbReference type="ChEBI" id="CHEBI:15378"/>
        <dbReference type="ChEBI" id="CHEBI:30616"/>
        <dbReference type="ChEBI" id="CHEBI:57986"/>
        <dbReference type="ChEBI" id="CHEBI:58210"/>
        <dbReference type="ChEBI" id="CHEBI:456216"/>
        <dbReference type="EC" id="2.7.1.26"/>
    </reaction>
</comment>
<keyword evidence="3" id="KW-0288">FMN</keyword>
<dbReference type="Pfam" id="PF01687">
    <property type="entry name" value="Flavokinase"/>
    <property type="match status" value="1"/>
</dbReference>
<dbReference type="PANTHER" id="PTHR22749:SF6">
    <property type="entry name" value="RIBOFLAVIN KINASE"/>
    <property type="match status" value="1"/>
</dbReference>
<dbReference type="OrthoDB" id="9803667at2"/>
<name>A0A1Q8Q3V3_9BACI</name>